<keyword evidence="1" id="KW-0472">Membrane</keyword>
<proteinExistence type="predicted"/>
<dbReference type="AlphaFoldDB" id="A0A5S9M091"/>
<evidence type="ECO:0000313" key="3">
    <source>
        <dbReference type="Proteomes" id="UP000464658"/>
    </source>
</evidence>
<evidence type="ECO:0000256" key="1">
    <source>
        <dbReference type="SAM" id="Phobius"/>
    </source>
</evidence>
<accession>A0A5S9M091</accession>
<dbReference type="EMBL" id="AP021906">
    <property type="protein sequence ID" value="BBP86543.1"/>
    <property type="molecule type" value="Genomic_DNA"/>
</dbReference>
<sequence length="61" mass="7476">MDVFYPEIYEIKQGYESFEIAFFAMIAYKLFFKKKQKKMKKKAFKMMRQVVNFFLGALTKR</sequence>
<feature type="transmembrane region" description="Helical" evidence="1">
    <location>
        <begin position="15"/>
        <end position="32"/>
    </location>
</feature>
<evidence type="ECO:0000313" key="2">
    <source>
        <dbReference type="EMBL" id="BBP86543.1"/>
    </source>
</evidence>
<dbReference type="Proteomes" id="UP000464658">
    <property type="component" value="Chromosome"/>
</dbReference>
<keyword evidence="1" id="KW-1133">Transmembrane helix</keyword>
<reference evidence="2 3" key="1">
    <citation type="submission" date="2019-12" db="EMBL/GenBank/DDBJ databases">
        <title>Full genome sequence of a Bacillus safensis strain isolated from commercially available natto in Indonesia.</title>
        <authorList>
            <person name="Yoshida M."/>
            <person name="Uomi M."/>
            <person name="Waturangi D."/>
            <person name="Ekaputri J.J."/>
            <person name="Setiamarga D.H.E."/>
        </authorList>
    </citation>
    <scope>NUCLEOTIDE SEQUENCE [LARGE SCALE GENOMIC DNA]</scope>
    <source>
        <strain evidence="2 3">IDN1</strain>
    </source>
</reference>
<gene>
    <name evidence="2" type="ORF">BsIDN1_01610</name>
</gene>
<organism evidence="2 3">
    <name type="scientific">Bacillus safensis</name>
    <dbReference type="NCBI Taxonomy" id="561879"/>
    <lineage>
        <taxon>Bacteria</taxon>
        <taxon>Bacillati</taxon>
        <taxon>Bacillota</taxon>
        <taxon>Bacilli</taxon>
        <taxon>Bacillales</taxon>
        <taxon>Bacillaceae</taxon>
        <taxon>Bacillus</taxon>
    </lineage>
</organism>
<protein>
    <submittedName>
        <fullName evidence="2">Uncharacterized protein</fullName>
    </submittedName>
</protein>
<name>A0A5S9M091_BACIA</name>
<keyword evidence="1" id="KW-0812">Transmembrane</keyword>